<keyword evidence="2" id="KW-0678">Repressor</keyword>
<dbReference type="CDD" id="cd07153">
    <property type="entry name" value="Fur_like"/>
    <property type="match status" value="1"/>
</dbReference>
<evidence type="ECO:0000313" key="9">
    <source>
        <dbReference type="Proteomes" id="UP001182303"/>
    </source>
</evidence>
<dbReference type="Proteomes" id="UP001182303">
    <property type="component" value="Unassembled WGS sequence"/>
</dbReference>
<dbReference type="GO" id="GO:0045892">
    <property type="term" value="P:negative regulation of DNA-templated transcription"/>
    <property type="evidence" value="ECO:0007669"/>
    <property type="project" value="TreeGrafter"/>
</dbReference>
<organism evidence="8 9">
    <name type="scientific">Clostridium sporogenes</name>
    <dbReference type="NCBI Taxonomy" id="1509"/>
    <lineage>
        <taxon>Bacteria</taxon>
        <taxon>Bacillati</taxon>
        <taxon>Bacillota</taxon>
        <taxon>Clostridia</taxon>
        <taxon>Eubacteriales</taxon>
        <taxon>Clostridiaceae</taxon>
        <taxon>Clostridium</taxon>
    </lineage>
</organism>
<dbReference type="AlphaFoldDB" id="A0AAE4FLB0"/>
<keyword evidence="4" id="KW-0805">Transcription regulation</keyword>
<evidence type="ECO:0000256" key="5">
    <source>
        <dbReference type="ARBA" id="ARBA00023125"/>
    </source>
</evidence>
<dbReference type="PANTHER" id="PTHR33202">
    <property type="entry name" value="ZINC UPTAKE REGULATION PROTEIN"/>
    <property type="match status" value="1"/>
</dbReference>
<dbReference type="SUPFAM" id="SSF46785">
    <property type="entry name" value="Winged helix' DNA-binding domain"/>
    <property type="match status" value="1"/>
</dbReference>
<dbReference type="InterPro" id="IPR002481">
    <property type="entry name" value="FUR"/>
</dbReference>
<dbReference type="InterPro" id="IPR036390">
    <property type="entry name" value="WH_DNA-bd_sf"/>
</dbReference>
<feature type="binding site" evidence="7">
    <location>
        <position position="106"/>
    </location>
    <ligand>
        <name>Zn(2+)</name>
        <dbReference type="ChEBI" id="CHEBI:29105"/>
    </ligand>
</feature>
<evidence type="ECO:0000313" key="8">
    <source>
        <dbReference type="EMBL" id="MDS1003522.1"/>
    </source>
</evidence>
<evidence type="ECO:0000256" key="7">
    <source>
        <dbReference type="PIRSR" id="PIRSR602481-1"/>
    </source>
</evidence>
<dbReference type="GO" id="GO:0008270">
    <property type="term" value="F:zinc ion binding"/>
    <property type="evidence" value="ECO:0007669"/>
    <property type="project" value="TreeGrafter"/>
</dbReference>
<reference evidence="8" key="1">
    <citation type="submission" date="2023-04" db="EMBL/GenBank/DDBJ databases">
        <title>Assessment of the microbiological origin of a defect in Grana Padano cheese.</title>
        <authorList>
            <person name="Zago M."/>
            <person name="Rossetti L."/>
            <person name="Bonvini B."/>
            <person name="Carminati D."/>
            <person name="Giraffa G."/>
        </authorList>
    </citation>
    <scope>NUCLEOTIDE SEQUENCE</scope>
    <source>
        <strain evidence="8">4990</strain>
    </source>
</reference>
<dbReference type="Gene3D" id="1.10.10.10">
    <property type="entry name" value="Winged helix-like DNA-binding domain superfamily/Winged helix DNA-binding domain"/>
    <property type="match status" value="1"/>
</dbReference>
<gene>
    <name evidence="8" type="ORF">P9J83_08435</name>
</gene>
<evidence type="ECO:0000256" key="1">
    <source>
        <dbReference type="ARBA" id="ARBA00007957"/>
    </source>
</evidence>
<comment type="cofactor">
    <cofactor evidence="7">
        <name>Zn(2+)</name>
        <dbReference type="ChEBI" id="CHEBI:29105"/>
    </cofactor>
    <text evidence="7">Binds 1 zinc ion per subunit.</text>
</comment>
<feature type="binding site" evidence="7">
    <location>
        <position position="146"/>
    </location>
    <ligand>
        <name>Zn(2+)</name>
        <dbReference type="ChEBI" id="CHEBI:29105"/>
    </ligand>
</feature>
<comment type="caution">
    <text evidence="8">The sequence shown here is derived from an EMBL/GenBank/DDBJ whole genome shotgun (WGS) entry which is preliminary data.</text>
</comment>
<dbReference type="InterPro" id="IPR036388">
    <property type="entry name" value="WH-like_DNA-bd_sf"/>
</dbReference>
<name>A0AAE4FLB0_CLOSG</name>
<dbReference type="PANTHER" id="PTHR33202:SF7">
    <property type="entry name" value="FERRIC UPTAKE REGULATION PROTEIN"/>
    <property type="match status" value="1"/>
</dbReference>
<accession>A0AAE4FLB0</accession>
<evidence type="ECO:0000256" key="6">
    <source>
        <dbReference type="ARBA" id="ARBA00023163"/>
    </source>
</evidence>
<comment type="similarity">
    <text evidence="1">Belongs to the Fur family.</text>
</comment>
<evidence type="ECO:0000256" key="4">
    <source>
        <dbReference type="ARBA" id="ARBA00023015"/>
    </source>
</evidence>
<feature type="binding site" evidence="7">
    <location>
        <position position="109"/>
    </location>
    <ligand>
        <name>Zn(2+)</name>
        <dbReference type="ChEBI" id="CHEBI:29105"/>
    </ligand>
</feature>
<dbReference type="GO" id="GO:1900376">
    <property type="term" value="P:regulation of secondary metabolite biosynthetic process"/>
    <property type="evidence" value="ECO:0007669"/>
    <property type="project" value="TreeGrafter"/>
</dbReference>
<dbReference type="InterPro" id="IPR043135">
    <property type="entry name" value="Fur_C"/>
</dbReference>
<dbReference type="EMBL" id="JARUIS010000010">
    <property type="protein sequence ID" value="MDS1003522.1"/>
    <property type="molecule type" value="Genomic_DNA"/>
</dbReference>
<proteinExistence type="inferred from homology"/>
<keyword evidence="6" id="KW-0804">Transcription</keyword>
<keyword evidence="3 7" id="KW-0862">Zinc</keyword>
<dbReference type="Gene3D" id="3.30.1490.190">
    <property type="match status" value="1"/>
</dbReference>
<evidence type="ECO:0000256" key="2">
    <source>
        <dbReference type="ARBA" id="ARBA00022491"/>
    </source>
</evidence>
<dbReference type="GO" id="GO:0000976">
    <property type="term" value="F:transcription cis-regulatory region binding"/>
    <property type="evidence" value="ECO:0007669"/>
    <property type="project" value="TreeGrafter"/>
</dbReference>
<feature type="binding site" evidence="7">
    <location>
        <position position="149"/>
    </location>
    <ligand>
        <name>Zn(2+)</name>
        <dbReference type="ChEBI" id="CHEBI:29105"/>
    </ligand>
</feature>
<sequence length="157" mass="18727">MSNELEFYKHIFHSNNIKLTTKRTMILKIFFNHRNEHLTAKEIYYLVKKNCPSIGLATVYRTIQTLFKLDLLDHLLLEDGVSRYKLFLDKDINFKVHNKQHPHLICLNCKKILDCHPSLMATIENRINKFFLFKVTNSEMKFYGYCQECCIKKASNY</sequence>
<dbReference type="GO" id="GO:0003700">
    <property type="term" value="F:DNA-binding transcription factor activity"/>
    <property type="evidence" value="ECO:0007669"/>
    <property type="project" value="InterPro"/>
</dbReference>
<keyword evidence="7" id="KW-0479">Metal-binding</keyword>
<keyword evidence="5" id="KW-0238">DNA-binding</keyword>
<dbReference type="RefSeq" id="WP_310943484.1">
    <property type="nucleotide sequence ID" value="NZ_JARUIS010000010.1"/>
</dbReference>
<protein>
    <submittedName>
        <fullName evidence="8">Fur family transcriptional regulator</fullName>
    </submittedName>
</protein>
<dbReference type="Pfam" id="PF01475">
    <property type="entry name" value="FUR"/>
    <property type="match status" value="1"/>
</dbReference>
<evidence type="ECO:0000256" key="3">
    <source>
        <dbReference type="ARBA" id="ARBA00022833"/>
    </source>
</evidence>